<dbReference type="OrthoDB" id="260091at2759"/>
<dbReference type="AlphaFoldDB" id="A0A9P6DR96"/>
<comment type="caution">
    <text evidence="1">The sequence shown here is derived from an EMBL/GenBank/DDBJ whole genome shotgun (WGS) entry which is preliminary data.</text>
</comment>
<name>A0A9P6DR96_9AGAM</name>
<dbReference type="Proteomes" id="UP000886523">
    <property type="component" value="Unassembled WGS sequence"/>
</dbReference>
<evidence type="ECO:0000313" key="2">
    <source>
        <dbReference type="Proteomes" id="UP000886523"/>
    </source>
</evidence>
<organism evidence="1 2">
    <name type="scientific">Hydnum rufescens UP504</name>
    <dbReference type="NCBI Taxonomy" id="1448309"/>
    <lineage>
        <taxon>Eukaryota</taxon>
        <taxon>Fungi</taxon>
        <taxon>Dikarya</taxon>
        <taxon>Basidiomycota</taxon>
        <taxon>Agaricomycotina</taxon>
        <taxon>Agaricomycetes</taxon>
        <taxon>Cantharellales</taxon>
        <taxon>Hydnaceae</taxon>
        <taxon>Hydnum</taxon>
    </lineage>
</organism>
<protein>
    <submittedName>
        <fullName evidence="1">Uncharacterized protein</fullName>
    </submittedName>
</protein>
<evidence type="ECO:0000313" key="1">
    <source>
        <dbReference type="EMBL" id="KAF9511956.1"/>
    </source>
</evidence>
<reference evidence="1" key="1">
    <citation type="journal article" date="2020" name="Nat. Commun.">
        <title>Large-scale genome sequencing of mycorrhizal fungi provides insights into the early evolution of symbiotic traits.</title>
        <authorList>
            <person name="Miyauchi S."/>
            <person name="Kiss E."/>
            <person name="Kuo A."/>
            <person name="Drula E."/>
            <person name="Kohler A."/>
            <person name="Sanchez-Garcia M."/>
            <person name="Morin E."/>
            <person name="Andreopoulos B."/>
            <person name="Barry K.W."/>
            <person name="Bonito G."/>
            <person name="Buee M."/>
            <person name="Carver A."/>
            <person name="Chen C."/>
            <person name="Cichocki N."/>
            <person name="Clum A."/>
            <person name="Culley D."/>
            <person name="Crous P.W."/>
            <person name="Fauchery L."/>
            <person name="Girlanda M."/>
            <person name="Hayes R.D."/>
            <person name="Keri Z."/>
            <person name="LaButti K."/>
            <person name="Lipzen A."/>
            <person name="Lombard V."/>
            <person name="Magnuson J."/>
            <person name="Maillard F."/>
            <person name="Murat C."/>
            <person name="Nolan M."/>
            <person name="Ohm R.A."/>
            <person name="Pangilinan J."/>
            <person name="Pereira M.F."/>
            <person name="Perotto S."/>
            <person name="Peter M."/>
            <person name="Pfister S."/>
            <person name="Riley R."/>
            <person name="Sitrit Y."/>
            <person name="Stielow J.B."/>
            <person name="Szollosi G."/>
            <person name="Zifcakova L."/>
            <person name="Stursova M."/>
            <person name="Spatafora J.W."/>
            <person name="Tedersoo L."/>
            <person name="Vaario L.M."/>
            <person name="Yamada A."/>
            <person name="Yan M."/>
            <person name="Wang P."/>
            <person name="Xu J."/>
            <person name="Bruns T."/>
            <person name="Baldrian P."/>
            <person name="Vilgalys R."/>
            <person name="Dunand C."/>
            <person name="Henrissat B."/>
            <person name="Grigoriev I.V."/>
            <person name="Hibbett D."/>
            <person name="Nagy L.G."/>
            <person name="Martin F.M."/>
        </authorList>
    </citation>
    <scope>NUCLEOTIDE SEQUENCE</scope>
    <source>
        <strain evidence="1">UP504</strain>
    </source>
</reference>
<proteinExistence type="predicted"/>
<accession>A0A9P6DR96</accession>
<dbReference type="EMBL" id="MU128993">
    <property type="protein sequence ID" value="KAF9511956.1"/>
    <property type="molecule type" value="Genomic_DNA"/>
</dbReference>
<keyword evidence="2" id="KW-1185">Reference proteome</keyword>
<gene>
    <name evidence="1" type="ORF">BS47DRAFT_1125097</name>
</gene>
<sequence length="99" mass="11395">MYVLLIHLIHHVKDITIHTLERVKGLLWSDFRLGKTGGRHLFLQVAAESKNTGEKWTRFTKEKKDSHLPCMANWTFTHHSHAASIILLVHREAHPSGLV</sequence>